<feature type="compositionally biased region" description="Basic and acidic residues" evidence="1">
    <location>
        <begin position="477"/>
        <end position="489"/>
    </location>
</feature>
<protein>
    <submittedName>
        <fullName evidence="5">SICA antigen</fullName>
    </submittedName>
</protein>
<keyword evidence="2" id="KW-0812">Transmembrane</keyword>
<sequence length="704" mass="78718">MAPPKTSEYEQDHTKVEKEAGDDGAGNVPHSSPRTRRARSAEPGPNNKTFNGFKSREEYVFTLSPKQPEMIITRVSSNGSIGHDDAVIITSGKNAVLLGTEDMPNQVTPTSTTTGPAGPRTAAEKGQPYTSLGPNVHVGLMKDPFTDFLVKWINRRNIYSQADYEKIWKDIEGIWNELIVELHGNEDEIIKGMCEKDQETDKPITAGKRPLCKALLKTFLYMDGKGVRDGTVEEMVIEKELSFMRCIVGAAGMIKLFGDHCNFGEMKEYAHRAARGMVAGFGVQDNSQICAWMNFDELTIGSQFIGKTIAEWSERDRSKVADHVNLENQRSWCWGMPGWGKGGKEVKKQGGGEVPDWLQKDKVEKVRETIEDRNLPGKEDVNEVLKEIKENEKRGEDFLAKQSWDSLGTLFKRKMHEKQQDSTAQGGSPAIHSRSDQTIEENIPLQPQAPPVTPESPYTTEESEGGGEGGEGGEPTSDEKKETESKIELQEEVVPDPEEKKLPVPIPEAPQPAEPEDTDQTGKSGPPPVPAALAAPAELSNKMDHPNLTSYLPLAPAVLGISAMSYLLWKYFGMLRKTRERYRRAPKALGPTVEEQLLAHVYEGGPREYYIVKERKPRSTPKRSSKKRDGCRRAGRRSVLRRMIIDIHLEVLDECQKGDIHSRNEDFFEFLVQEFMGSEFIKEEDFVPKEHVPSSGSYCGFREG</sequence>
<feature type="region of interest" description="Disordered" evidence="1">
    <location>
        <begin position="613"/>
        <end position="634"/>
    </location>
</feature>
<feature type="domain" description="Schizont-infected cell agglutination C-terminal" evidence="3">
    <location>
        <begin position="570"/>
        <end position="692"/>
    </location>
</feature>
<dbReference type="AlphaFoldDB" id="A0A1B1DX41"/>
<dbReference type="InterPro" id="IPR024290">
    <property type="entry name" value="SICA_extracell_a"/>
</dbReference>
<evidence type="ECO:0000256" key="2">
    <source>
        <dbReference type="SAM" id="Phobius"/>
    </source>
</evidence>
<feature type="transmembrane region" description="Helical" evidence="2">
    <location>
        <begin position="551"/>
        <end position="569"/>
    </location>
</feature>
<feature type="region of interest" description="Disordered" evidence="1">
    <location>
        <begin position="1"/>
        <end position="53"/>
    </location>
</feature>
<dbReference type="KEGG" id="pcot:PCOAH_00019140"/>
<feature type="region of interest" description="Disordered" evidence="1">
    <location>
        <begin position="102"/>
        <end position="129"/>
    </location>
</feature>
<keyword evidence="2" id="KW-0472">Membrane</keyword>
<dbReference type="RefSeq" id="XP_019914019.1">
    <property type="nucleotide sequence ID" value="XM_020058723.1"/>
</dbReference>
<dbReference type="Proteomes" id="UP000092716">
    <property type="component" value="Chromosome 7"/>
</dbReference>
<reference evidence="6" key="1">
    <citation type="submission" date="2016-06" db="EMBL/GenBank/DDBJ databases">
        <title>First high quality genome sequence of Plasmodium coatneyi using continuous long reads from single molecule, real-time sequencing.</title>
        <authorList>
            <person name="Chien J.-T."/>
            <person name="Pakala S.B."/>
            <person name="Geraldo J.A."/>
            <person name="Lapp S.A."/>
            <person name="Barnwell J.W."/>
            <person name="Kissinger J.C."/>
            <person name="Galinski M.R."/>
            <person name="Humphrey J.C."/>
        </authorList>
    </citation>
    <scope>NUCLEOTIDE SEQUENCE [LARGE SCALE GENOMIC DNA]</scope>
    <source>
        <strain evidence="6">Hackeri</strain>
    </source>
</reference>
<feature type="compositionally biased region" description="Basic and acidic residues" evidence="1">
    <location>
        <begin position="7"/>
        <end position="21"/>
    </location>
</feature>
<dbReference type="OrthoDB" id="389533at2759"/>
<organism evidence="5 6">
    <name type="scientific">Plasmodium coatneyi</name>
    <dbReference type="NCBI Taxonomy" id="208452"/>
    <lineage>
        <taxon>Eukaryota</taxon>
        <taxon>Sar</taxon>
        <taxon>Alveolata</taxon>
        <taxon>Apicomplexa</taxon>
        <taxon>Aconoidasida</taxon>
        <taxon>Haemosporida</taxon>
        <taxon>Plasmodiidae</taxon>
        <taxon>Plasmodium</taxon>
    </lineage>
</organism>
<evidence type="ECO:0000259" key="4">
    <source>
        <dbReference type="Pfam" id="PF12887"/>
    </source>
</evidence>
<dbReference type="GeneID" id="30908640"/>
<feature type="compositionally biased region" description="Basic residues" evidence="1">
    <location>
        <begin position="615"/>
        <end position="626"/>
    </location>
</feature>
<name>A0A1B1DX41_9APIC</name>
<dbReference type="Pfam" id="PF12887">
    <property type="entry name" value="SICA_alpha"/>
    <property type="match status" value="1"/>
</dbReference>
<dbReference type="Pfam" id="PF12879">
    <property type="entry name" value="SICA_C"/>
    <property type="match status" value="1"/>
</dbReference>
<keyword evidence="2" id="KW-1133">Transmembrane helix</keyword>
<feature type="domain" description="Schizont-infected cell agglutination extracellular alpha" evidence="4">
    <location>
        <begin position="151"/>
        <end position="312"/>
    </location>
</feature>
<gene>
    <name evidence="5" type="ORF">PCOAH_00019140</name>
</gene>
<feature type="region of interest" description="Disordered" evidence="1">
    <location>
        <begin position="415"/>
        <end position="434"/>
    </location>
</feature>
<keyword evidence="6" id="KW-1185">Reference proteome</keyword>
<dbReference type="InterPro" id="IPR024288">
    <property type="entry name" value="SICA_C"/>
</dbReference>
<evidence type="ECO:0000313" key="6">
    <source>
        <dbReference type="Proteomes" id="UP000092716"/>
    </source>
</evidence>
<proteinExistence type="predicted"/>
<feature type="compositionally biased region" description="Pro residues" evidence="1">
    <location>
        <begin position="504"/>
        <end position="513"/>
    </location>
</feature>
<dbReference type="VEuPathDB" id="PlasmoDB:PCOAH_00019140"/>
<evidence type="ECO:0000313" key="5">
    <source>
        <dbReference type="EMBL" id="ANQ07324.1"/>
    </source>
</evidence>
<dbReference type="EMBL" id="CP016245">
    <property type="protein sequence ID" value="ANQ07324.1"/>
    <property type="molecule type" value="Genomic_DNA"/>
</dbReference>
<accession>A0A1B1DX41</accession>
<feature type="compositionally biased region" description="Low complexity" evidence="1">
    <location>
        <begin position="108"/>
        <end position="121"/>
    </location>
</feature>
<evidence type="ECO:0000256" key="1">
    <source>
        <dbReference type="SAM" id="MobiDB-lite"/>
    </source>
</evidence>
<evidence type="ECO:0000259" key="3">
    <source>
        <dbReference type="Pfam" id="PF12879"/>
    </source>
</evidence>
<feature type="region of interest" description="Disordered" evidence="1">
    <location>
        <begin position="441"/>
        <end position="533"/>
    </location>
</feature>